<dbReference type="InterPro" id="IPR011527">
    <property type="entry name" value="ABC1_TM_dom"/>
</dbReference>
<gene>
    <name evidence="12" type="ORF">MELIAE_LOCUS8418</name>
</gene>
<dbReference type="FunFam" id="1.20.1560.10:FF:000006">
    <property type="entry name" value="ATP-binding cassette, sub-family C (CFTR/MRP), member 9"/>
    <property type="match status" value="1"/>
</dbReference>
<evidence type="ECO:0000256" key="3">
    <source>
        <dbReference type="ARBA" id="ARBA00022692"/>
    </source>
</evidence>
<feature type="transmembrane region" description="Helical" evidence="9">
    <location>
        <begin position="737"/>
        <end position="761"/>
    </location>
</feature>
<dbReference type="GO" id="GO:0016020">
    <property type="term" value="C:membrane"/>
    <property type="evidence" value="ECO:0007669"/>
    <property type="project" value="UniProtKB-SubCell"/>
</dbReference>
<dbReference type="PANTHER" id="PTHR24223">
    <property type="entry name" value="ATP-BINDING CASSETTE SUB-FAMILY C"/>
    <property type="match status" value="1"/>
</dbReference>
<evidence type="ECO:0000259" key="11">
    <source>
        <dbReference type="PROSITE" id="PS50929"/>
    </source>
</evidence>
<organism evidence="12 13">
    <name type="scientific">Brassicogethes aeneus</name>
    <name type="common">Rape pollen beetle</name>
    <name type="synonym">Meligethes aeneus</name>
    <dbReference type="NCBI Taxonomy" id="1431903"/>
    <lineage>
        <taxon>Eukaryota</taxon>
        <taxon>Metazoa</taxon>
        <taxon>Ecdysozoa</taxon>
        <taxon>Arthropoda</taxon>
        <taxon>Hexapoda</taxon>
        <taxon>Insecta</taxon>
        <taxon>Pterygota</taxon>
        <taxon>Neoptera</taxon>
        <taxon>Endopterygota</taxon>
        <taxon>Coleoptera</taxon>
        <taxon>Polyphaga</taxon>
        <taxon>Cucujiformia</taxon>
        <taxon>Nitidulidae</taxon>
        <taxon>Meligethinae</taxon>
        <taxon>Brassicogethes</taxon>
    </lineage>
</organism>
<dbReference type="InterPro" id="IPR036640">
    <property type="entry name" value="ABC1_TM_sf"/>
</dbReference>
<keyword evidence="3 9" id="KW-0812">Transmembrane</keyword>
<keyword evidence="4" id="KW-0677">Repeat</keyword>
<evidence type="ECO:0000256" key="6">
    <source>
        <dbReference type="ARBA" id="ARBA00022840"/>
    </source>
</evidence>
<feature type="transmembrane region" description="Helical" evidence="9">
    <location>
        <begin position="835"/>
        <end position="854"/>
    </location>
</feature>
<evidence type="ECO:0000313" key="13">
    <source>
        <dbReference type="Proteomes" id="UP001154078"/>
    </source>
</evidence>
<dbReference type="GO" id="GO:0140359">
    <property type="term" value="F:ABC-type transporter activity"/>
    <property type="evidence" value="ECO:0007669"/>
    <property type="project" value="InterPro"/>
</dbReference>
<evidence type="ECO:0000256" key="2">
    <source>
        <dbReference type="ARBA" id="ARBA00022448"/>
    </source>
</evidence>
<evidence type="ECO:0000313" key="12">
    <source>
        <dbReference type="EMBL" id="CAH0557791.1"/>
    </source>
</evidence>
<dbReference type="PANTHER" id="PTHR24223:SF448">
    <property type="entry name" value="FI20146P1-RELATED"/>
    <property type="match status" value="1"/>
</dbReference>
<feature type="domain" description="ABC transmembrane type-1" evidence="11">
    <location>
        <begin position="98"/>
        <end position="355"/>
    </location>
</feature>
<evidence type="ECO:0000256" key="4">
    <source>
        <dbReference type="ARBA" id="ARBA00022737"/>
    </source>
</evidence>
<evidence type="ECO:0000256" key="8">
    <source>
        <dbReference type="ARBA" id="ARBA00023136"/>
    </source>
</evidence>
<dbReference type="PROSITE" id="PS50893">
    <property type="entry name" value="ABC_TRANSPORTER_2"/>
    <property type="match status" value="2"/>
</dbReference>
<dbReference type="GO" id="GO:0005524">
    <property type="term" value="F:ATP binding"/>
    <property type="evidence" value="ECO:0007669"/>
    <property type="project" value="UniProtKB-KW"/>
</dbReference>
<dbReference type="FunFam" id="3.40.50.300:FF:000163">
    <property type="entry name" value="Multidrug resistance-associated protein member 4"/>
    <property type="match status" value="1"/>
</dbReference>
<dbReference type="FunFam" id="3.40.50.300:FF:000973">
    <property type="entry name" value="Multidrug resistance-associated protein 4"/>
    <property type="match status" value="1"/>
</dbReference>
<proteinExistence type="predicted"/>
<dbReference type="Proteomes" id="UP001154078">
    <property type="component" value="Chromosome 5"/>
</dbReference>
<evidence type="ECO:0000259" key="10">
    <source>
        <dbReference type="PROSITE" id="PS50893"/>
    </source>
</evidence>
<feature type="transmembrane region" description="Helical" evidence="9">
    <location>
        <begin position="89"/>
        <end position="106"/>
    </location>
</feature>
<feature type="transmembrane region" description="Helical" evidence="9">
    <location>
        <begin position="231"/>
        <end position="249"/>
    </location>
</feature>
<evidence type="ECO:0000256" key="1">
    <source>
        <dbReference type="ARBA" id="ARBA00004141"/>
    </source>
</evidence>
<sequence length="1248" mass="142631">MDYDYRKTRPKNPRKNASILSIITFKYVFGLLNKGYKKDLKNDDIYEILPNFQSEKLGDKLEKNWEIEKKKSKKPSLYSIIWSTYGKKYLLLGALNVIVQIGFVLLKPKALGKFVSNFASVESFNKEEAFYYGSLLIGITFFKYFFDNNYQQILQEFSLQVCTSFSSLLYRKSLKLSPIALSEITMGKIVTLMTKDIFSFESVIGFFNEMWNGLVLMIIVTYMIYSRIGVSAFFGIGFILLCVPFQLYLGKKCSDLRIKCSTKTDDRIQVTQEALTAIKIIKMYTWEYFFEKHVNDARKKEIIALIKIYYLKVLSLSLGTLLTSISFCLIIVANNWLGNEMTAEDVYYVITCFEMNRMFITIYIPFGISQTAELKASLHRLDAVMNAEELERNNIKNSNAKIGKIYMDNLGFTIGNQVILEDVSMSAETGLIIITGNVGSGKSTLLKIILGEYPATKGILNIQGSISYAGQDPWLFPSTIKQNILFGSDFNEDRYNRVVAVCALTHDFNLLEKGDQTIVGDKGINLSKGQKARISLARTCYKNSNIYLLDDCLTALDAKVNMYVFQKCLKEFLNGKLIVFVSHNDFHSKHADYILTLNGQSTFETSKNRLSRRITNYIDDAKANLLVDPINELIDGNEEDSLLEKVTENKQDLYEETKKEGKVSLTVYKKYLSYYGGCWALLLVFSLFISAQFIVNYAEKLLSNWVNLQTKISLLRNNSTMNSTDIEESMFEYNTTFYWYIMLTLSIVVLTFIRSVFHFYFSLKSSLKLHDSMVGCLMNTYMSFFDLHFIGNIINRFSRDLSVIDEYLPYLFYELLRIILFMFGIVLLIATVNPLFLISAGIFGCIIFFLKSYYIPTARSLRRLNASTRSPLIGYLNASLDGLSTIRSYGTEDILKREFDRHQDLFFSNSFMNVMSQRGYGFSIDMFSTIFISTLIMGFIYFGNNDSAGNVGMAVTQGFMLTSLLTYSVRQLSELEAQSTSIERVLEYTDVKRECKKYGRTIPNWPSVGKIEFINVNLLYETTQKHILKDINFTIESKQKIGIVGRTGSGKSSIISTLFRLYEVTGGIRIDNIDIKQLNLDFLRSSIAIIPQDPILFSGTIRVNIDPLNKFTDDEIWKAIRIVELTKFIPSLDFYITENGSKYSAGQKQMICLARALVTKNRIIVLDEATANMDPDTDKLLHDTIKKYFSDSTVLTIAHRLNSVIKSDKVLVVDDGQIVEFDDPEVLLKNEHGYFYKMAIQSGVIMKS</sequence>
<dbReference type="InterPro" id="IPR017871">
    <property type="entry name" value="ABC_transporter-like_CS"/>
</dbReference>
<feature type="transmembrane region" description="Helical" evidence="9">
    <location>
        <begin position="308"/>
        <end position="334"/>
    </location>
</feature>
<dbReference type="Gene3D" id="1.20.1560.10">
    <property type="entry name" value="ABC transporter type 1, transmembrane domain"/>
    <property type="match status" value="2"/>
</dbReference>
<dbReference type="Pfam" id="PF00005">
    <property type="entry name" value="ABC_tran"/>
    <property type="match status" value="2"/>
</dbReference>
<reference evidence="12" key="1">
    <citation type="submission" date="2021-12" db="EMBL/GenBank/DDBJ databases">
        <authorList>
            <person name="King R."/>
        </authorList>
    </citation>
    <scope>NUCLEOTIDE SEQUENCE</scope>
</reference>
<dbReference type="CDD" id="cd03244">
    <property type="entry name" value="ABCC_MRP_domain2"/>
    <property type="match status" value="1"/>
</dbReference>
<keyword evidence="7 9" id="KW-1133">Transmembrane helix</keyword>
<dbReference type="AlphaFoldDB" id="A0A9P0BAN7"/>
<dbReference type="InterPro" id="IPR050173">
    <property type="entry name" value="ABC_transporter_C-like"/>
</dbReference>
<keyword evidence="8 9" id="KW-0472">Membrane</keyword>
<dbReference type="PROSITE" id="PS50929">
    <property type="entry name" value="ABC_TM1F"/>
    <property type="match status" value="2"/>
</dbReference>
<keyword evidence="13" id="KW-1185">Reference proteome</keyword>
<dbReference type="EMBL" id="OV121136">
    <property type="protein sequence ID" value="CAH0557791.1"/>
    <property type="molecule type" value="Genomic_DNA"/>
</dbReference>
<feature type="transmembrane region" description="Helical" evidence="9">
    <location>
        <begin position="920"/>
        <end position="942"/>
    </location>
</feature>
<dbReference type="Pfam" id="PF00664">
    <property type="entry name" value="ABC_membrane"/>
    <property type="match status" value="2"/>
</dbReference>
<feature type="transmembrane region" description="Helical" evidence="9">
    <location>
        <begin position="807"/>
        <end position="829"/>
    </location>
</feature>
<dbReference type="InterPro" id="IPR044746">
    <property type="entry name" value="ABCC_6TM_D1"/>
</dbReference>
<accession>A0A9P0BAN7</accession>
<keyword evidence="2" id="KW-0813">Transport</keyword>
<dbReference type="InterPro" id="IPR044726">
    <property type="entry name" value="ABCC_6TM_D2"/>
</dbReference>
<dbReference type="CDD" id="cd03250">
    <property type="entry name" value="ABCC_MRP_domain1"/>
    <property type="match status" value="1"/>
</dbReference>
<evidence type="ECO:0000256" key="5">
    <source>
        <dbReference type="ARBA" id="ARBA00022741"/>
    </source>
</evidence>
<dbReference type="OrthoDB" id="6500128at2759"/>
<evidence type="ECO:0000256" key="7">
    <source>
        <dbReference type="ARBA" id="ARBA00022989"/>
    </source>
</evidence>
<dbReference type="Gene3D" id="3.40.50.300">
    <property type="entry name" value="P-loop containing nucleotide triphosphate hydrolases"/>
    <property type="match status" value="2"/>
</dbReference>
<dbReference type="GO" id="GO:0016887">
    <property type="term" value="F:ATP hydrolysis activity"/>
    <property type="evidence" value="ECO:0007669"/>
    <property type="project" value="InterPro"/>
</dbReference>
<feature type="transmembrane region" description="Helical" evidence="9">
    <location>
        <begin position="672"/>
        <end position="695"/>
    </location>
</feature>
<dbReference type="CDD" id="cd18580">
    <property type="entry name" value="ABC_6TM_ABCC_D2"/>
    <property type="match status" value="1"/>
</dbReference>
<dbReference type="SMART" id="SM00382">
    <property type="entry name" value="AAA"/>
    <property type="match status" value="2"/>
</dbReference>
<dbReference type="PROSITE" id="PS00211">
    <property type="entry name" value="ABC_TRANSPORTER_1"/>
    <property type="match status" value="1"/>
</dbReference>
<feature type="transmembrane region" description="Helical" evidence="9">
    <location>
        <begin position="346"/>
        <end position="366"/>
    </location>
</feature>
<comment type="subcellular location">
    <subcellularLocation>
        <location evidence="1">Membrane</location>
        <topology evidence="1">Multi-pass membrane protein</topology>
    </subcellularLocation>
</comment>
<protein>
    <submittedName>
        <fullName evidence="12">Uncharacterized protein</fullName>
    </submittedName>
</protein>
<feature type="domain" description="ABC transporter" evidence="10">
    <location>
        <begin position="1011"/>
        <end position="1240"/>
    </location>
</feature>
<feature type="domain" description="ABC transmembrane type-1" evidence="11">
    <location>
        <begin position="678"/>
        <end position="977"/>
    </location>
</feature>
<dbReference type="InterPro" id="IPR003439">
    <property type="entry name" value="ABC_transporter-like_ATP-bd"/>
</dbReference>
<dbReference type="SUPFAM" id="SSF90123">
    <property type="entry name" value="ABC transporter transmembrane region"/>
    <property type="match status" value="2"/>
</dbReference>
<dbReference type="FunFam" id="1.20.1560.10:FF:000014">
    <property type="entry name" value="Multidrug resistance-associated protein member 4"/>
    <property type="match status" value="1"/>
</dbReference>
<dbReference type="InterPro" id="IPR027417">
    <property type="entry name" value="P-loop_NTPase"/>
</dbReference>
<feature type="domain" description="ABC transporter" evidence="10">
    <location>
        <begin position="405"/>
        <end position="623"/>
    </location>
</feature>
<feature type="transmembrane region" description="Helical" evidence="9">
    <location>
        <begin position="203"/>
        <end position="225"/>
    </location>
</feature>
<dbReference type="InterPro" id="IPR003593">
    <property type="entry name" value="AAA+_ATPase"/>
</dbReference>
<keyword evidence="5" id="KW-0547">Nucleotide-binding</keyword>
<keyword evidence="6" id="KW-0067">ATP-binding</keyword>
<name>A0A9P0BAN7_BRAAE</name>
<dbReference type="SUPFAM" id="SSF52540">
    <property type="entry name" value="P-loop containing nucleoside triphosphate hydrolases"/>
    <property type="match status" value="2"/>
</dbReference>
<feature type="transmembrane region" description="Helical" evidence="9">
    <location>
        <begin position="129"/>
        <end position="146"/>
    </location>
</feature>
<evidence type="ECO:0000256" key="9">
    <source>
        <dbReference type="SAM" id="Phobius"/>
    </source>
</evidence>
<dbReference type="CDD" id="cd18579">
    <property type="entry name" value="ABC_6TM_ABCC_D1"/>
    <property type="match status" value="1"/>
</dbReference>